<gene>
    <name evidence="1" type="ORF">V6N11_065090</name>
</gene>
<reference evidence="1 2" key="1">
    <citation type="journal article" date="2024" name="G3 (Bethesda)">
        <title>Genome assembly of Hibiscus sabdariffa L. provides insights into metabolisms of medicinal natural products.</title>
        <authorList>
            <person name="Kim T."/>
        </authorList>
    </citation>
    <scope>NUCLEOTIDE SEQUENCE [LARGE SCALE GENOMIC DNA]</scope>
    <source>
        <strain evidence="1">TK-2024</strain>
        <tissue evidence="1">Old leaves</tissue>
    </source>
</reference>
<comment type="caution">
    <text evidence="1">The sequence shown here is derived from an EMBL/GenBank/DDBJ whole genome shotgun (WGS) entry which is preliminary data.</text>
</comment>
<name>A0ABR2SJJ0_9ROSI</name>
<sequence length="162" mass="18392">MAKTLLLCRSLAISSLRDHRIFCPLWRALSNTWETFLSNLAWSLGNGTSVNFFTNIWVPALGLLQGFSQISPTVMSQISFDLDLNELGEWDVMKLSLIFTVDVVPYILGIKPPNLHAGSDMCVWRWIAHHDFELKSAYSNWSQPALETPDPLSKQIWCLQVP</sequence>
<evidence type="ECO:0000313" key="2">
    <source>
        <dbReference type="Proteomes" id="UP001396334"/>
    </source>
</evidence>
<evidence type="ECO:0000313" key="1">
    <source>
        <dbReference type="EMBL" id="KAK9025194.1"/>
    </source>
</evidence>
<accession>A0ABR2SJJ0</accession>
<proteinExistence type="predicted"/>
<protein>
    <submittedName>
        <fullName evidence="1">Uncharacterized protein</fullName>
    </submittedName>
</protein>
<dbReference type="Proteomes" id="UP001396334">
    <property type="component" value="Unassembled WGS sequence"/>
</dbReference>
<dbReference type="EMBL" id="JBBPBN010000014">
    <property type="protein sequence ID" value="KAK9025194.1"/>
    <property type="molecule type" value="Genomic_DNA"/>
</dbReference>
<organism evidence="1 2">
    <name type="scientific">Hibiscus sabdariffa</name>
    <name type="common">roselle</name>
    <dbReference type="NCBI Taxonomy" id="183260"/>
    <lineage>
        <taxon>Eukaryota</taxon>
        <taxon>Viridiplantae</taxon>
        <taxon>Streptophyta</taxon>
        <taxon>Embryophyta</taxon>
        <taxon>Tracheophyta</taxon>
        <taxon>Spermatophyta</taxon>
        <taxon>Magnoliopsida</taxon>
        <taxon>eudicotyledons</taxon>
        <taxon>Gunneridae</taxon>
        <taxon>Pentapetalae</taxon>
        <taxon>rosids</taxon>
        <taxon>malvids</taxon>
        <taxon>Malvales</taxon>
        <taxon>Malvaceae</taxon>
        <taxon>Malvoideae</taxon>
        <taxon>Hibiscus</taxon>
    </lineage>
</organism>
<keyword evidence="2" id="KW-1185">Reference proteome</keyword>